<dbReference type="RefSeq" id="WP_301199503.1">
    <property type="nucleotide sequence ID" value="NZ_JAPDPI010000020.1"/>
</dbReference>
<name>A0AAE3MES8_9BACT</name>
<dbReference type="AlphaFoldDB" id="A0AAE3MES8"/>
<evidence type="ECO:0000313" key="1">
    <source>
        <dbReference type="EMBL" id="MCW3806131.1"/>
    </source>
</evidence>
<evidence type="ECO:0000313" key="2">
    <source>
        <dbReference type="Proteomes" id="UP001207408"/>
    </source>
</evidence>
<sequence length="52" mass="5864">MSLINKHNEDNSILNDGIEDIQIDVDEMQSIMDAEAEALNIDLDFLDDISLD</sequence>
<dbReference type="EMBL" id="JAPDPI010000020">
    <property type="protein sequence ID" value="MCW3806131.1"/>
    <property type="molecule type" value="Genomic_DNA"/>
</dbReference>
<keyword evidence="2" id="KW-1185">Reference proteome</keyword>
<proteinExistence type="predicted"/>
<comment type="caution">
    <text evidence="1">The sequence shown here is derived from an EMBL/GenBank/DDBJ whole genome shotgun (WGS) entry which is preliminary data.</text>
</comment>
<gene>
    <name evidence="1" type="ORF">OM074_10885</name>
</gene>
<organism evidence="1 2">
    <name type="scientific">Plebeiibacterium marinum</name>
    <dbReference type="NCBI Taxonomy" id="2992111"/>
    <lineage>
        <taxon>Bacteria</taxon>
        <taxon>Pseudomonadati</taxon>
        <taxon>Bacteroidota</taxon>
        <taxon>Bacteroidia</taxon>
        <taxon>Marinilabiliales</taxon>
        <taxon>Marinilabiliaceae</taxon>
        <taxon>Plebeiibacterium</taxon>
    </lineage>
</organism>
<dbReference type="Proteomes" id="UP001207408">
    <property type="component" value="Unassembled WGS sequence"/>
</dbReference>
<protein>
    <submittedName>
        <fullName evidence="1">Uncharacterized protein</fullName>
    </submittedName>
</protein>
<accession>A0AAE3MES8</accession>
<reference evidence="1" key="1">
    <citation type="submission" date="2022-10" db="EMBL/GenBank/DDBJ databases">
        <authorList>
            <person name="Yu W.X."/>
        </authorList>
    </citation>
    <scope>NUCLEOTIDE SEQUENCE</scope>
    <source>
        <strain evidence="1">D04</strain>
    </source>
</reference>